<keyword evidence="3" id="KW-1185">Reference proteome</keyword>
<dbReference type="Proteomes" id="UP001347146">
    <property type="component" value="Unassembled WGS sequence"/>
</dbReference>
<accession>A0ABU7M9R9</accession>
<feature type="transmembrane region" description="Helical" evidence="1">
    <location>
        <begin position="73"/>
        <end position="92"/>
    </location>
</feature>
<feature type="transmembrane region" description="Helical" evidence="1">
    <location>
        <begin position="146"/>
        <end position="167"/>
    </location>
</feature>
<evidence type="ECO:0000313" key="2">
    <source>
        <dbReference type="EMBL" id="MEE3849563.1"/>
    </source>
</evidence>
<feature type="transmembrane region" description="Helical" evidence="1">
    <location>
        <begin position="99"/>
        <end position="120"/>
    </location>
</feature>
<sequence>MSDGTDRARATVRRFTWPIAAVAGLLLVAFSLVPWGVSDAGVQPSITGLGRVRVPGAAPEDVAFLEEHTMRPGLWTVVLGALIAVVALVAWWRPALRWPAVVIVGLCAIGALAVAIPTLADPGAHLFDQRVQDAVRVESPLIDVGYGLLGVLFVGIALIGLVVAAAITPADGSS</sequence>
<gene>
    <name evidence="2" type="ORF">VZC37_04425</name>
</gene>
<proteinExistence type="predicted"/>
<protein>
    <submittedName>
        <fullName evidence="2">Uncharacterized protein</fullName>
    </submittedName>
</protein>
<evidence type="ECO:0000256" key="1">
    <source>
        <dbReference type="SAM" id="Phobius"/>
    </source>
</evidence>
<keyword evidence="1" id="KW-0472">Membrane</keyword>
<keyword evidence="1" id="KW-0812">Transmembrane</keyword>
<dbReference type="EMBL" id="JAZDUF010000001">
    <property type="protein sequence ID" value="MEE3849563.1"/>
    <property type="molecule type" value="Genomic_DNA"/>
</dbReference>
<comment type="caution">
    <text evidence="2">The sequence shown here is derived from an EMBL/GenBank/DDBJ whole genome shotgun (WGS) entry which is preliminary data.</text>
</comment>
<feature type="transmembrane region" description="Helical" evidence="1">
    <location>
        <begin position="15"/>
        <end position="37"/>
    </location>
</feature>
<keyword evidence="1" id="KW-1133">Transmembrane helix</keyword>
<organism evidence="2 3">
    <name type="scientific">Gordonia sesuvii</name>
    <dbReference type="NCBI Taxonomy" id="3116777"/>
    <lineage>
        <taxon>Bacteria</taxon>
        <taxon>Bacillati</taxon>
        <taxon>Actinomycetota</taxon>
        <taxon>Actinomycetes</taxon>
        <taxon>Mycobacteriales</taxon>
        <taxon>Gordoniaceae</taxon>
        <taxon>Gordonia</taxon>
    </lineage>
</organism>
<evidence type="ECO:0000313" key="3">
    <source>
        <dbReference type="Proteomes" id="UP001347146"/>
    </source>
</evidence>
<reference evidence="2 3" key="1">
    <citation type="submission" date="2024-01" db="EMBL/GenBank/DDBJ databases">
        <title>Draft genome sequence of Gordonia sp. LSe1-13.</title>
        <authorList>
            <person name="Suphannarot A."/>
            <person name="Mingma R."/>
        </authorList>
    </citation>
    <scope>NUCLEOTIDE SEQUENCE [LARGE SCALE GENOMIC DNA]</scope>
    <source>
        <strain evidence="2 3">LSe1-13</strain>
    </source>
</reference>
<name>A0ABU7M9R9_9ACTN</name>
<dbReference type="RefSeq" id="WP_330431192.1">
    <property type="nucleotide sequence ID" value="NZ_JAZDUF010000001.1"/>
</dbReference>